<accession>A0A1I8BS42</accession>
<proteinExistence type="predicted"/>
<feature type="chain" id="PRO_5009316131" evidence="1">
    <location>
        <begin position="20"/>
        <end position="128"/>
    </location>
</feature>
<evidence type="ECO:0000313" key="3">
    <source>
        <dbReference type="WBParaSite" id="MhA1_Contig440.frz3.gene16"/>
    </source>
</evidence>
<evidence type="ECO:0000256" key="1">
    <source>
        <dbReference type="SAM" id="SignalP"/>
    </source>
</evidence>
<dbReference type="Proteomes" id="UP000095281">
    <property type="component" value="Unplaced"/>
</dbReference>
<feature type="signal peptide" evidence="1">
    <location>
        <begin position="1"/>
        <end position="19"/>
    </location>
</feature>
<keyword evidence="2" id="KW-1185">Reference proteome</keyword>
<sequence>MNFLFLLPFLFINFNLIKSQKATIEQCDTVMNYNIGEECVCLADFPKCLKALINEGTCTRETYPPNFIEKPCATMYSKCALKKNGCEIGVCACFNSVVDCLVQDKCKELTLTKVTGSATSKSKFFIKK</sequence>
<dbReference type="WBParaSite" id="MhA1_Contig440.frz3.gene16">
    <property type="protein sequence ID" value="MhA1_Contig440.frz3.gene16"/>
    <property type="gene ID" value="MhA1_Contig440.frz3.gene16"/>
</dbReference>
<dbReference type="AlphaFoldDB" id="A0A1I8BS42"/>
<keyword evidence="1" id="KW-0732">Signal</keyword>
<organism evidence="2 3">
    <name type="scientific">Meloidogyne hapla</name>
    <name type="common">Root-knot nematode worm</name>
    <dbReference type="NCBI Taxonomy" id="6305"/>
    <lineage>
        <taxon>Eukaryota</taxon>
        <taxon>Metazoa</taxon>
        <taxon>Ecdysozoa</taxon>
        <taxon>Nematoda</taxon>
        <taxon>Chromadorea</taxon>
        <taxon>Rhabditida</taxon>
        <taxon>Tylenchina</taxon>
        <taxon>Tylenchomorpha</taxon>
        <taxon>Tylenchoidea</taxon>
        <taxon>Meloidogynidae</taxon>
        <taxon>Meloidogyninae</taxon>
        <taxon>Meloidogyne</taxon>
    </lineage>
</organism>
<protein>
    <submittedName>
        <fullName evidence="3">EB domain-containing protein</fullName>
    </submittedName>
</protein>
<evidence type="ECO:0000313" key="2">
    <source>
        <dbReference type="Proteomes" id="UP000095281"/>
    </source>
</evidence>
<reference evidence="3" key="1">
    <citation type="submission" date="2016-11" db="UniProtKB">
        <authorList>
            <consortium name="WormBaseParasite"/>
        </authorList>
    </citation>
    <scope>IDENTIFICATION</scope>
</reference>
<name>A0A1I8BS42_MELHA</name>